<keyword evidence="16" id="KW-1185">Reference proteome</keyword>
<comment type="cofactor">
    <cofactor evidence="13">
        <name>Zn(2+)</name>
        <dbReference type="ChEBI" id="CHEBI:29105"/>
    </cofactor>
</comment>
<feature type="binding site" evidence="13">
    <location>
        <position position="141"/>
    </location>
    <ligand>
        <name>substrate</name>
    </ligand>
</feature>
<dbReference type="Pfam" id="PF01702">
    <property type="entry name" value="TGT"/>
    <property type="match status" value="1"/>
</dbReference>
<dbReference type="GO" id="GO:0005829">
    <property type="term" value="C:cytosol"/>
    <property type="evidence" value="ECO:0007669"/>
    <property type="project" value="TreeGrafter"/>
</dbReference>
<gene>
    <name evidence="15" type="ORF">SPHA_39880</name>
</gene>
<evidence type="ECO:0000256" key="8">
    <source>
        <dbReference type="ARBA" id="ARBA00022737"/>
    </source>
</evidence>
<dbReference type="SMART" id="SM00320">
    <property type="entry name" value="WD40"/>
    <property type="match status" value="4"/>
</dbReference>
<comment type="catalytic activity">
    <reaction evidence="11 13">
        <text>guanosine(34) in tRNA + queuine = queuosine(34) in tRNA + guanine</text>
        <dbReference type="Rhea" id="RHEA:16633"/>
        <dbReference type="Rhea" id="RHEA-COMP:10341"/>
        <dbReference type="Rhea" id="RHEA-COMP:18571"/>
        <dbReference type="ChEBI" id="CHEBI:16235"/>
        <dbReference type="ChEBI" id="CHEBI:17433"/>
        <dbReference type="ChEBI" id="CHEBI:74269"/>
        <dbReference type="ChEBI" id="CHEBI:194431"/>
        <dbReference type="EC" id="2.4.2.64"/>
    </reaction>
</comment>
<keyword evidence="3" id="KW-0853">WD repeat</keyword>
<keyword evidence="2" id="KW-0698">rRNA processing</keyword>
<evidence type="ECO:0000256" key="9">
    <source>
        <dbReference type="ARBA" id="ARBA00022833"/>
    </source>
</evidence>
<dbReference type="HAMAP" id="MF_00168">
    <property type="entry name" value="Q_tRNA_Tgt"/>
    <property type="match status" value="1"/>
</dbReference>
<feature type="binding site" evidence="13">
    <location>
        <position position="301"/>
    </location>
    <ligand>
        <name>Zn(2+)</name>
        <dbReference type="ChEBI" id="CHEBI:29105"/>
    </ligand>
</feature>
<keyword evidence="5 13" id="KW-0808">Transferase</keyword>
<comment type="function">
    <text evidence="13">Catalytic subunit of the queuine tRNA-ribosyltransferase (TGT) that catalyzes the base-exchange of a guanine (G) residue with queuine (Q) at position 34 (anticodon wobble position) in tRNAs with GU(N) anticodons (tRNA-Asp, -Asn, -His and -Tyr), resulting in the hypermodified nucleoside queuosine (7-(((4,5-cis-dihydroxy-2-cyclopenten-1-yl)amino)methyl)-7-deazaguanosine). Catalysis occurs through a double-displacement mechanism. The nucleophile active site attacks the C1' of nucleotide 34 to detach the guanine base from the RNA, forming a covalent enzyme-RNA intermediate. The proton acceptor active site deprotonates the incoming queuine, allowing a nucleophilic attack on the C1' of the ribose to form the product.</text>
</comment>
<comment type="similarity">
    <text evidence="13">Belongs to the queuine tRNA-ribosyltransferase family.</text>
</comment>
<dbReference type="Pfam" id="PF08149">
    <property type="entry name" value="BING4CT"/>
    <property type="match status" value="1"/>
</dbReference>
<dbReference type="Proteomes" id="UP000597762">
    <property type="component" value="Unassembled WGS sequence"/>
</dbReference>
<dbReference type="InterPro" id="IPR015943">
    <property type="entry name" value="WD40/YVTN_repeat-like_dom_sf"/>
</dbReference>
<evidence type="ECO:0000256" key="5">
    <source>
        <dbReference type="ARBA" id="ARBA00022679"/>
    </source>
</evidence>
<evidence type="ECO:0000256" key="2">
    <source>
        <dbReference type="ARBA" id="ARBA00022552"/>
    </source>
</evidence>
<keyword evidence="8" id="KW-0677">Repeat</keyword>
<dbReference type="NCBIfam" id="TIGR00430">
    <property type="entry name" value="Q_tRNA_tgt"/>
    <property type="match status" value="1"/>
</dbReference>
<dbReference type="PANTHER" id="PTHR43530">
    <property type="entry name" value="QUEUINE TRNA-RIBOSYLTRANSFERASE CATALYTIC SUBUNIT 1"/>
    <property type="match status" value="1"/>
</dbReference>
<feature type="active site" description="Proton acceptor" evidence="13">
    <location>
        <position position="87"/>
    </location>
</feature>
<feature type="domain" description="BING4 C-terminal" evidence="14">
    <location>
        <begin position="788"/>
        <end position="866"/>
    </location>
</feature>
<evidence type="ECO:0000256" key="4">
    <source>
        <dbReference type="ARBA" id="ARBA00022676"/>
    </source>
</evidence>
<feature type="binding site" evidence="13">
    <location>
        <position position="329"/>
    </location>
    <ligand>
        <name>Zn(2+)</name>
        <dbReference type="ChEBI" id="CHEBI:29105"/>
    </ligand>
</feature>
<keyword evidence="7 13" id="KW-0479">Metal-binding</keyword>
<evidence type="ECO:0000313" key="15">
    <source>
        <dbReference type="EMBL" id="CAE1276167.1"/>
    </source>
</evidence>
<organism evidence="15 16">
    <name type="scientific">Acanthosepion pharaonis</name>
    <name type="common">Pharaoh cuttlefish</name>
    <name type="synonym">Sepia pharaonis</name>
    <dbReference type="NCBI Taxonomy" id="158019"/>
    <lineage>
        <taxon>Eukaryota</taxon>
        <taxon>Metazoa</taxon>
        <taxon>Spiralia</taxon>
        <taxon>Lophotrochozoa</taxon>
        <taxon>Mollusca</taxon>
        <taxon>Cephalopoda</taxon>
        <taxon>Coleoidea</taxon>
        <taxon>Decapodiformes</taxon>
        <taxon>Sepiida</taxon>
        <taxon>Sepiina</taxon>
        <taxon>Sepiidae</taxon>
        <taxon>Acanthosepion</taxon>
    </lineage>
</organism>
<dbReference type="SUPFAM" id="SSF50978">
    <property type="entry name" value="WD40 repeat-like"/>
    <property type="match status" value="1"/>
</dbReference>
<evidence type="ECO:0000256" key="3">
    <source>
        <dbReference type="ARBA" id="ARBA00022574"/>
    </source>
</evidence>
<feature type="region of interest" description="RNA binding; important for wobble base 34 recognition" evidence="13">
    <location>
        <begin position="266"/>
        <end position="270"/>
    </location>
</feature>
<dbReference type="FunFam" id="3.20.20.105:FF:000001">
    <property type="entry name" value="Queuine tRNA-ribosyltransferase"/>
    <property type="match status" value="1"/>
</dbReference>
<dbReference type="EMBL" id="CAHIKZ030001872">
    <property type="protein sequence ID" value="CAE1276167.1"/>
    <property type="molecule type" value="Genomic_DNA"/>
</dbReference>
<proteinExistence type="inferred from homology"/>
<comment type="subcellular location">
    <subcellularLocation>
        <location evidence="13">Cytoplasm</location>
    </subcellularLocation>
    <subcellularLocation>
        <location evidence="1">Nucleus</location>
        <location evidence="1">Nucleolus</location>
    </subcellularLocation>
</comment>
<evidence type="ECO:0000256" key="11">
    <source>
        <dbReference type="ARBA" id="ARBA00052706"/>
    </source>
</evidence>
<dbReference type="OrthoDB" id="10249838at2759"/>
<dbReference type="GO" id="GO:0046872">
    <property type="term" value="F:metal ion binding"/>
    <property type="evidence" value="ECO:0007669"/>
    <property type="project" value="UniProtKB-KW"/>
</dbReference>
<evidence type="ECO:0000313" key="16">
    <source>
        <dbReference type="Proteomes" id="UP000597762"/>
    </source>
</evidence>
<evidence type="ECO:0000259" key="14">
    <source>
        <dbReference type="SMART" id="SM01033"/>
    </source>
</evidence>
<evidence type="ECO:0000256" key="12">
    <source>
        <dbReference type="ARBA" id="ARBA00062453"/>
    </source>
</evidence>
<dbReference type="SMART" id="SM01033">
    <property type="entry name" value="BING4CT"/>
    <property type="match status" value="1"/>
</dbReference>
<keyword evidence="10" id="KW-0539">Nucleus</keyword>
<name>A0A812CQH0_ACAPH</name>
<comment type="caution">
    <text evidence="15">The sequence shown here is derived from an EMBL/GenBank/DDBJ whole genome shotgun (WGS) entry which is preliminary data.</text>
</comment>
<keyword evidence="9 13" id="KW-0862">Zinc</keyword>
<evidence type="ECO:0000256" key="10">
    <source>
        <dbReference type="ARBA" id="ARBA00023242"/>
    </source>
</evidence>
<feature type="binding site" evidence="13">
    <location>
        <position position="304"/>
    </location>
    <ligand>
        <name>Zn(2+)</name>
        <dbReference type="ChEBI" id="CHEBI:29105"/>
    </ligand>
</feature>
<dbReference type="InterPro" id="IPR002616">
    <property type="entry name" value="tRNA_ribo_trans-like"/>
</dbReference>
<dbReference type="InterPro" id="IPR036322">
    <property type="entry name" value="WD40_repeat_dom_sf"/>
</dbReference>
<keyword evidence="6 13" id="KW-0819">tRNA processing</keyword>
<feature type="binding site" evidence="13">
    <location>
        <position position="184"/>
    </location>
    <ligand>
        <name>substrate</name>
    </ligand>
</feature>
<dbReference type="GO" id="GO:0008479">
    <property type="term" value="F:tRNA-guanosine(34) queuine transglycosylase activity"/>
    <property type="evidence" value="ECO:0007669"/>
    <property type="project" value="UniProtKB-UniRule"/>
</dbReference>
<dbReference type="GO" id="GO:0005730">
    <property type="term" value="C:nucleolus"/>
    <property type="evidence" value="ECO:0007669"/>
    <property type="project" value="UniProtKB-SubCell"/>
</dbReference>
<feature type="region of interest" description="RNA binding" evidence="13">
    <location>
        <begin position="242"/>
        <end position="248"/>
    </location>
</feature>
<dbReference type="PANTHER" id="PTHR43530:SF1">
    <property type="entry name" value="QUEUINE TRNA-RIBOSYLTRANSFERASE CATALYTIC SUBUNIT 1"/>
    <property type="match status" value="1"/>
</dbReference>
<dbReference type="InterPro" id="IPR004803">
    <property type="entry name" value="TGT"/>
</dbReference>
<evidence type="ECO:0000256" key="13">
    <source>
        <dbReference type="HAMAP-Rule" id="MF_03218"/>
    </source>
</evidence>
<keyword evidence="4 13" id="KW-0328">Glycosyltransferase</keyword>
<evidence type="ECO:0000256" key="1">
    <source>
        <dbReference type="ARBA" id="ARBA00004604"/>
    </source>
</evidence>
<dbReference type="GO" id="GO:0006364">
    <property type="term" value="P:rRNA processing"/>
    <property type="evidence" value="ECO:0007669"/>
    <property type="project" value="UniProtKB-KW"/>
</dbReference>
<comment type="subunit">
    <text evidence="13">Heterodimer of a catalytic subunit and an accessory subunit.</text>
</comment>
<comment type="subunit">
    <text evidence="12">Heterodimer of a catalytic subunit QTRT1 and an accessory subunit QTRT2.</text>
</comment>
<dbReference type="Gene3D" id="2.130.10.10">
    <property type="entry name" value="YVTN repeat-like/Quinoprotein amine dehydrogenase"/>
    <property type="match status" value="1"/>
</dbReference>
<dbReference type="Gene3D" id="3.20.20.105">
    <property type="entry name" value="Queuine tRNA-ribosyltransferase-like"/>
    <property type="match status" value="1"/>
</dbReference>
<dbReference type="NCBIfam" id="TIGR00449">
    <property type="entry name" value="tgt_general"/>
    <property type="match status" value="1"/>
</dbReference>
<dbReference type="GO" id="GO:0006400">
    <property type="term" value="P:tRNA modification"/>
    <property type="evidence" value="ECO:0007669"/>
    <property type="project" value="InterPro"/>
</dbReference>
<dbReference type="InterPro" id="IPR036511">
    <property type="entry name" value="TGT-like_sf"/>
</dbReference>
<protein>
    <recommendedName>
        <fullName evidence="13">Queuine tRNA-ribosyltransferase catalytic subunit 1</fullName>
        <ecNumber evidence="13">2.4.2.64</ecNumber>
    </recommendedName>
    <alternativeName>
        <fullName evidence="13">Guanine insertion enzyme</fullName>
    </alternativeName>
    <alternativeName>
        <fullName evidence="13">tRNA-guanine transglycosylase</fullName>
    </alternativeName>
</protein>
<reference evidence="15" key="1">
    <citation type="submission" date="2021-01" db="EMBL/GenBank/DDBJ databases">
        <authorList>
            <person name="Li R."/>
            <person name="Bekaert M."/>
        </authorList>
    </citation>
    <scope>NUCLEOTIDE SEQUENCE</scope>
    <source>
        <strain evidence="15">Farmed</strain>
    </source>
</reference>
<sequence>MIAECSTTKARACELTLPHASLLTPVFMPVGTQGTLKGLLPEQLKKLGCNIMLGNTYHLGNRPGPNSLENAGGLHKFMGWNRNLLTDSGGFQMVSLLKLAKVTEKGVEFQSPHDGTMMMLTPEKSIDIQNSIGADIIMQLDDVVSSLVSGPRVEEAMHRTIRWLDRCLKAHKRPHDQNLFPIVQGGLDPKLRQQCAEELIQRDVPGFAIGGLSGGEQKDQFWRMVSLSTDVLPKNKPRYLMGVGFAEDLVVCSALGCDMFDCVFPTRTARFGTALVSNGQMNLKNKKYARDYRPIDENCNCSTCQQYTRAYLHTIVTYESVACQLLTVHNIAYQLNLMLSIHKSIKEDKFPEFIKDFFLKIYTDRNYPTWVIESLSKNINNGIQTLDELSPLLLHRNLLRFTTRVFEALKWLLQRKRRMSQQKYRKIKYSFRKHKRVPMKDKEGKFKALRAKNESVPDRKLVDEKVIQRYKRGKRVKLQNMKTRFHKSYYKKKEKLLDFAAEQSARSELLLQEETGYMDVSLVSQQKIASEVDITSATKFFELNLEFGPYKTDYTRNGQFLLLGGKKGHVAALEWQTKKLLSEFNVMETITDIQWLHQETMFAVGQKQWTYIYDNQGIELHCLKILNHTTKMEYLPYHFLLVAGNAEGFLTYLDTSIGKKIVSLRTLQGSLNVMCQNPSNAIIHLGHHNGTVTLWSPNVKSHLVKVLCHRSNVRAVAVDSQGQYMATSGNDCVLLKIWDLRTYGLLQSYRISAGASCLSFSQKGKLAAGVGNIVQVYDDCCSKTVTSPYLLHRLPSRAQHVKFCPYEDVLGVGHEKGFQSLLVPGAGEASFDAYEVNPFQSKSQRRETEVKMLLDKIQPSMIHLDSKKILEPDLKSTEEIMDEKKKQMEVTSKTNFKLKNKMKGGNRAGNVMKRKSAIKDEQKRNIRKAHLMEQKEKEWKAKYNIETDKA</sequence>
<dbReference type="AlphaFoldDB" id="A0A812CQH0"/>
<evidence type="ECO:0000256" key="7">
    <source>
        <dbReference type="ARBA" id="ARBA00022723"/>
    </source>
</evidence>
<dbReference type="SUPFAM" id="SSF51713">
    <property type="entry name" value="tRNA-guanine transglycosylase"/>
    <property type="match status" value="1"/>
</dbReference>
<feature type="active site" description="Nucleophile" evidence="13">
    <location>
        <position position="261"/>
    </location>
</feature>
<evidence type="ECO:0000256" key="6">
    <source>
        <dbReference type="ARBA" id="ARBA00022694"/>
    </source>
</evidence>
<feature type="binding site" evidence="13">
    <location>
        <position position="211"/>
    </location>
    <ligand>
        <name>substrate</name>
    </ligand>
</feature>
<dbReference type="EC" id="2.4.2.64" evidence="13"/>
<keyword evidence="13" id="KW-0963">Cytoplasm</keyword>
<feature type="binding site" evidence="13">
    <location>
        <position position="299"/>
    </location>
    <ligand>
        <name>Zn(2+)</name>
        <dbReference type="ChEBI" id="CHEBI:29105"/>
    </ligand>
</feature>
<feature type="binding site" evidence="13">
    <location>
        <begin position="87"/>
        <end position="91"/>
    </location>
    <ligand>
        <name>substrate</name>
    </ligand>
</feature>
<dbReference type="InterPro" id="IPR001680">
    <property type="entry name" value="WD40_rpt"/>
</dbReference>
<accession>A0A812CQH0</accession>
<dbReference type="InterPro" id="IPR012952">
    <property type="entry name" value="BING4_C_dom"/>
</dbReference>
<dbReference type="FunFam" id="2.130.10.10:FF:000378">
    <property type="entry name" value="U3 small nucleolar RNA-associated protein 7"/>
    <property type="match status" value="1"/>
</dbReference>